<dbReference type="InterPro" id="IPR003772">
    <property type="entry name" value="YceD"/>
</dbReference>
<dbReference type="Proteomes" id="UP000231960">
    <property type="component" value="Unassembled WGS sequence"/>
</dbReference>
<keyword evidence="3" id="KW-1185">Reference proteome</keyword>
<evidence type="ECO:0000256" key="1">
    <source>
        <dbReference type="SAM" id="MobiDB-lite"/>
    </source>
</evidence>
<evidence type="ECO:0008006" key="4">
    <source>
        <dbReference type="Google" id="ProtNLM"/>
    </source>
</evidence>
<dbReference type="EMBL" id="NIPO01000001">
    <property type="protein sequence ID" value="PJR04231.1"/>
    <property type="molecule type" value="Genomic_DNA"/>
</dbReference>
<proteinExistence type="predicted"/>
<protein>
    <recommendedName>
        <fullName evidence="4">DNA-binding protein</fullName>
    </recommendedName>
</protein>
<dbReference type="OrthoDB" id="1524821at2"/>
<sequence length="183" mass="21486">MSGLKNYLIPFLGLKLGKHQFEYQIDKEFLELFDYNEFQALNVQCMVELNKKETMLELSVFHKGTVLVNCDLTNEEFEQPIEGTLKMIVKFGEEYNDDHDEILILPYEEHQLSVAQYIYESILLSVPSKRIHPGVLDGTLESKALEYLDYQPEEDIEEEQSDNEEESETDPRWDKLKQLLTDK</sequence>
<organism evidence="2 3">
    <name type="scientific">Avrilella dinanensis</name>
    <dbReference type="NCBI Taxonomy" id="2008672"/>
    <lineage>
        <taxon>Bacteria</taxon>
        <taxon>Pseudomonadati</taxon>
        <taxon>Bacteroidota</taxon>
        <taxon>Flavobacteriia</taxon>
        <taxon>Flavobacteriales</taxon>
        <taxon>Flavobacteriaceae</taxon>
        <taxon>Avrilella</taxon>
    </lineage>
</organism>
<dbReference type="RefSeq" id="WP_100677794.1">
    <property type="nucleotide sequence ID" value="NZ_JAJUJS010000060.1"/>
</dbReference>
<evidence type="ECO:0000313" key="3">
    <source>
        <dbReference type="Proteomes" id="UP000231960"/>
    </source>
</evidence>
<dbReference type="AlphaFoldDB" id="A0A2M9R5W4"/>
<gene>
    <name evidence="2" type="ORF">CDL10_06595</name>
</gene>
<dbReference type="Pfam" id="PF02620">
    <property type="entry name" value="YceD"/>
    <property type="match status" value="1"/>
</dbReference>
<feature type="region of interest" description="Disordered" evidence="1">
    <location>
        <begin position="152"/>
        <end position="183"/>
    </location>
</feature>
<accession>A0A2M9R5W4</accession>
<feature type="compositionally biased region" description="Basic and acidic residues" evidence="1">
    <location>
        <begin position="169"/>
        <end position="183"/>
    </location>
</feature>
<feature type="compositionally biased region" description="Acidic residues" evidence="1">
    <location>
        <begin position="152"/>
        <end position="168"/>
    </location>
</feature>
<reference evidence="2 3" key="1">
    <citation type="submission" date="2017-06" db="EMBL/GenBank/DDBJ databases">
        <title>Description of Avrilella dinanensis gen. nov. sp. nov.</title>
        <authorList>
            <person name="Leyer C."/>
            <person name="Sassi M."/>
            <person name="Minet J."/>
            <person name="Kayal S."/>
            <person name="Cattoir V."/>
        </authorList>
    </citation>
    <scope>NUCLEOTIDE SEQUENCE [LARGE SCALE GENOMIC DNA]</scope>
    <source>
        <strain evidence="2 3">UR159</strain>
    </source>
</reference>
<evidence type="ECO:0000313" key="2">
    <source>
        <dbReference type="EMBL" id="PJR04231.1"/>
    </source>
</evidence>
<comment type="caution">
    <text evidence="2">The sequence shown here is derived from an EMBL/GenBank/DDBJ whole genome shotgun (WGS) entry which is preliminary data.</text>
</comment>
<name>A0A2M9R5W4_9FLAO</name>